<sequence length="313" mass="35394">MRFPRQSVNLAALHERASLNQQVRVFFAERAVLEVETPALSQAGNTDPFIDSFSVNTPQGLRYLHTSPEYPMKRLLVAGVGDIYQLCKVWRRDESGQRHNPEFTLLEWYRLGFTWQQLMQEVAELLHTLIPHLQKPPRFCSYREAFLESVQLDPHLATEAELSACAKAQGIGISGEMPVQAWRDLLLTHCVEPQFPTDQLTFLYHYPASQSALATIQPVDGQAVAERFEVYLGALELGNGYQEQTDSAQNRLILVQDAHTRGHDIPVDERFLAALEHGLPECAGVALGIDRILMCRMQVNDLKQVIAFSWEVA</sequence>
<evidence type="ECO:0000313" key="8">
    <source>
        <dbReference type="Proteomes" id="UP000192491"/>
    </source>
</evidence>
<dbReference type="Gene3D" id="3.30.930.10">
    <property type="entry name" value="Bira Bifunctional Protein, Domain 2"/>
    <property type="match status" value="1"/>
</dbReference>
<dbReference type="NCBIfam" id="NF006828">
    <property type="entry name" value="PRK09350.1"/>
    <property type="match status" value="1"/>
</dbReference>
<dbReference type="SUPFAM" id="SSF55681">
    <property type="entry name" value="Class II aaRS and biotin synthetases"/>
    <property type="match status" value="1"/>
</dbReference>
<keyword evidence="4" id="KW-0067">ATP-binding</keyword>
<dbReference type="STRING" id="1123401.GCA_000621325_01931"/>
<dbReference type="InterPro" id="IPR018149">
    <property type="entry name" value="Lys-tRNA-synth_II_C"/>
</dbReference>
<dbReference type="InterPro" id="IPR045864">
    <property type="entry name" value="aa-tRNA-synth_II/BPL/LPL"/>
</dbReference>
<evidence type="ECO:0000256" key="1">
    <source>
        <dbReference type="ARBA" id="ARBA00011738"/>
    </source>
</evidence>
<dbReference type="AlphaFoldDB" id="A0A1Y1QNJ7"/>
<dbReference type="GO" id="GO:0006430">
    <property type="term" value="P:lysyl-tRNA aminoacylation"/>
    <property type="evidence" value="ECO:0007669"/>
    <property type="project" value="InterPro"/>
</dbReference>
<dbReference type="PANTHER" id="PTHR42918:SF6">
    <property type="entry name" value="ELONGATION FACTOR P--(R)-BETA-LYSINE LIGASE"/>
    <property type="match status" value="1"/>
</dbReference>
<dbReference type="GO" id="GO:0000049">
    <property type="term" value="F:tRNA binding"/>
    <property type="evidence" value="ECO:0007669"/>
    <property type="project" value="TreeGrafter"/>
</dbReference>
<evidence type="ECO:0000256" key="4">
    <source>
        <dbReference type="ARBA" id="ARBA00022840"/>
    </source>
</evidence>
<evidence type="ECO:0000256" key="5">
    <source>
        <dbReference type="ARBA" id="ARBA00052794"/>
    </source>
</evidence>
<dbReference type="PROSITE" id="PS50862">
    <property type="entry name" value="AA_TRNA_LIGASE_II"/>
    <property type="match status" value="1"/>
</dbReference>
<name>A0A1Y1QNJ7_9GAMM</name>
<dbReference type="InterPro" id="IPR006195">
    <property type="entry name" value="aa-tRNA-synth_II"/>
</dbReference>
<comment type="caution">
    <text evidence="7">The sequence shown here is derived from an EMBL/GenBank/DDBJ whole genome shotgun (WGS) entry which is preliminary data.</text>
</comment>
<organism evidence="7 8">
    <name type="scientific">Thiothrix lacustris</name>
    <dbReference type="NCBI Taxonomy" id="525917"/>
    <lineage>
        <taxon>Bacteria</taxon>
        <taxon>Pseudomonadati</taxon>
        <taxon>Pseudomonadota</taxon>
        <taxon>Gammaproteobacteria</taxon>
        <taxon>Thiotrichales</taxon>
        <taxon>Thiotrichaceae</taxon>
        <taxon>Thiothrix</taxon>
    </lineage>
</organism>
<evidence type="ECO:0000256" key="2">
    <source>
        <dbReference type="ARBA" id="ARBA00022598"/>
    </source>
</evidence>
<dbReference type="GO" id="GO:0004824">
    <property type="term" value="F:lysine-tRNA ligase activity"/>
    <property type="evidence" value="ECO:0007669"/>
    <property type="project" value="InterPro"/>
</dbReference>
<gene>
    <name evidence="7" type="ORF">BWK73_21870</name>
</gene>
<accession>A0A1Y1QNJ7</accession>
<dbReference type="GO" id="GO:0005524">
    <property type="term" value="F:ATP binding"/>
    <property type="evidence" value="ECO:0007669"/>
    <property type="project" value="UniProtKB-KW"/>
</dbReference>
<feature type="domain" description="Aminoacyl-transfer RNA synthetases class-II family profile" evidence="6">
    <location>
        <begin position="16"/>
        <end position="294"/>
    </location>
</feature>
<dbReference type="InterPro" id="IPR004364">
    <property type="entry name" value="Aa-tRNA-synt_II"/>
</dbReference>
<dbReference type="InterPro" id="IPR004525">
    <property type="entry name" value="EpmA"/>
</dbReference>
<evidence type="ECO:0000259" key="6">
    <source>
        <dbReference type="PROSITE" id="PS50862"/>
    </source>
</evidence>
<dbReference type="PANTHER" id="PTHR42918">
    <property type="entry name" value="LYSYL-TRNA SYNTHETASE"/>
    <property type="match status" value="1"/>
</dbReference>
<evidence type="ECO:0000256" key="3">
    <source>
        <dbReference type="ARBA" id="ARBA00022741"/>
    </source>
</evidence>
<dbReference type="FunFam" id="3.30.930.10:FF:000017">
    <property type="entry name" value="Elongation factor P--(R)-beta-lysine ligase"/>
    <property type="match status" value="1"/>
</dbReference>
<comment type="catalytic activity">
    <reaction evidence="5">
        <text>D-beta-lysine + L-lysyl-[protein] + ATP = N(6)-((3R)-3,6-diaminohexanoyl)-L-lysyl-[protein] + AMP + diphosphate + H(+)</text>
        <dbReference type="Rhea" id="RHEA:83435"/>
        <dbReference type="Rhea" id="RHEA-COMP:9752"/>
        <dbReference type="Rhea" id="RHEA-COMP:20131"/>
        <dbReference type="ChEBI" id="CHEBI:15378"/>
        <dbReference type="ChEBI" id="CHEBI:29969"/>
        <dbReference type="ChEBI" id="CHEBI:30616"/>
        <dbReference type="ChEBI" id="CHEBI:33019"/>
        <dbReference type="ChEBI" id="CHEBI:84138"/>
        <dbReference type="ChEBI" id="CHEBI:156053"/>
        <dbReference type="ChEBI" id="CHEBI:456215"/>
    </reaction>
    <physiologicalReaction direction="left-to-right" evidence="5">
        <dbReference type="Rhea" id="RHEA:83436"/>
    </physiologicalReaction>
</comment>
<keyword evidence="3" id="KW-0547">Nucleotide-binding</keyword>
<dbReference type="Proteomes" id="UP000192491">
    <property type="component" value="Unassembled WGS sequence"/>
</dbReference>
<dbReference type="GO" id="GO:0005829">
    <property type="term" value="C:cytosol"/>
    <property type="evidence" value="ECO:0007669"/>
    <property type="project" value="TreeGrafter"/>
</dbReference>
<dbReference type="EMBL" id="MTEJ01000132">
    <property type="protein sequence ID" value="OQX09790.1"/>
    <property type="molecule type" value="Genomic_DNA"/>
</dbReference>
<dbReference type="PRINTS" id="PR00982">
    <property type="entry name" value="TRNASYNTHLYS"/>
</dbReference>
<comment type="subunit">
    <text evidence="1">Homodimer.</text>
</comment>
<evidence type="ECO:0000313" key="7">
    <source>
        <dbReference type="EMBL" id="OQX09790.1"/>
    </source>
</evidence>
<protein>
    <submittedName>
        <fullName evidence="7">EF-P lysine aminoacylase GenX</fullName>
    </submittedName>
</protein>
<dbReference type="NCBIfam" id="TIGR00462">
    <property type="entry name" value="genX"/>
    <property type="match status" value="1"/>
</dbReference>
<reference evidence="7 8" key="1">
    <citation type="submission" date="2017-01" db="EMBL/GenBank/DDBJ databases">
        <title>Novel large sulfur bacteria in the metagenomes of groundwater-fed chemosynthetic microbial mats in the Lake Huron basin.</title>
        <authorList>
            <person name="Sharrar A.M."/>
            <person name="Flood B.E."/>
            <person name="Bailey J.V."/>
            <person name="Jones D.S."/>
            <person name="Biddanda B."/>
            <person name="Ruberg S.A."/>
            <person name="Marcus D.N."/>
            <person name="Dick G.J."/>
        </authorList>
    </citation>
    <scope>NUCLEOTIDE SEQUENCE [LARGE SCALE GENOMIC DNA]</scope>
    <source>
        <strain evidence="7">A8</strain>
    </source>
</reference>
<dbReference type="Pfam" id="PF00152">
    <property type="entry name" value="tRNA-synt_2"/>
    <property type="match status" value="1"/>
</dbReference>
<proteinExistence type="predicted"/>
<keyword evidence="2" id="KW-0436">Ligase</keyword>